<dbReference type="EMBL" id="RJVU01062584">
    <property type="protein sequence ID" value="ROJ29207.1"/>
    <property type="molecule type" value="Genomic_DNA"/>
</dbReference>
<evidence type="ECO:0000313" key="2">
    <source>
        <dbReference type="EMBL" id="ROJ29207.1"/>
    </source>
</evidence>
<dbReference type="InterPro" id="IPR043549">
    <property type="entry name" value="C2C4C/C2C4D"/>
</dbReference>
<protein>
    <submittedName>
        <fullName evidence="2">C2 calcium-dependent domain-containing protein 4C</fullName>
    </submittedName>
</protein>
<comment type="caution">
    <text evidence="2">The sequence shown here is derived from an EMBL/GenBank/DDBJ whole genome shotgun (WGS) entry which is preliminary data.</text>
</comment>
<sequence length="238" mass="26911">MGRNQPARDFAPKQEKSWQSSAREIQPAATRQVPLRNMVVTPASVPEFTIPSLCPARLQGEGREKAGVGHGRRHTIPRSTHTSSLVRALARCCPFSEEHDQIMDDLQTYILSDPTTRAAMSLPHLSKITTPYGFLTLAESPCVRRRESLFFEENGFQECPNDAENAHGHVKTRNQRYYSFSQVRNVETELARAAGDAAPLKRHDSCDCSELLRPAHHVSYGFLRKGWKKCLPKFPWSR</sequence>
<keyword evidence="3" id="KW-1185">Reference proteome</keyword>
<dbReference type="PANTHER" id="PTHR46291:SF4">
    <property type="entry name" value="C2 CALCIUM-DEPENDENT DOMAIN-CONTAINING PROTEIN 4C-LIKE"/>
    <property type="match status" value="1"/>
</dbReference>
<name>A0A3N0XSG4_ANAGA</name>
<gene>
    <name evidence="2" type="ORF">DPX16_13651</name>
</gene>
<feature type="region of interest" description="Disordered" evidence="1">
    <location>
        <begin position="1"/>
        <end position="30"/>
    </location>
</feature>
<dbReference type="Proteomes" id="UP000281406">
    <property type="component" value="Unassembled WGS sequence"/>
</dbReference>
<reference evidence="2 3" key="1">
    <citation type="submission" date="2018-10" db="EMBL/GenBank/DDBJ databases">
        <title>Genome assembly for a Yunnan-Guizhou Plateau 3E fish, Anabarilius grahami (Regan), and its evolutionary and genetic applications.</title>
        <authorList>
            <person name="Jiang W."/>
        </authorList>
    </citation>
    <scope>NUCLEOTIDE SEQUENCE [LARGE SCALE GENOMIC DNA]</scope>
    <source>
        <strain evidence="2">AG-KIZ</strain>
        <tissue evidence="2">Muscle</tissue>
    </source>
</reference>
<dbReference type="AlphaFoldDB" id="A0A3N0XSG4"/>
<evidence type="ECO:0000313" key="3">
    <source>
        <dbReference type="Proteomes" id="UP000281406"/>
    </source>
</evidence>
<organism evidence="2 3">
    <name type="scientific">Anabarilius grahami</name>
    <name type="common">Kanglang fish</name>
    <name type="synonym">Barilius grahami</name>
    <dbReference type="NCBI Taxonomy" id="495550"/>
    <lineage>
        <taxon>Eukaryota</taxon>
        <taxon>Metazoa</taxon>
        <taxon>Chordata</taxon>
        <taxon>Craniata</taxon>
        <taxon>Vertebrata</taxon>
        <taxon>Euteleostomi</taxon>
        <taxon>Actinopterygii</taxon>
        <taxon>Neopterygii</taxon>
        <taxon>Teleostei</taxon>
        <taxon>Ostariophysi</taxon>
        <taxon>Cypriniformes</taxon>
        <taxon>Xenocyprididae</taxon>
        <taxon>Xenocypridinae</taxon>
        <taxon>Xenocypridinae incertae sedis</taxon>
        <taxon>Anabarilius</taxon>
    </lineage>
</organism>
<dbReference type="OrthoDB" id="9947256at2759"/>
<evidence type="ECO:0000256" key="1">
    <source>
        <dbReference type="SAM" id="MobiDB-lite"/>
    </source>
</evidence>
<proteinExistence type="predicted"/>
<accession>A0A3N0XSG4</accession>
<dbReference type="PANTHER" id="PTHR46291">
    <property type="entry name" value="C2 DOMAIN-CONTAINING PROTEIN"/>
    <property type="match status" value="1"/>
</dbReference>